<comment type="catalytic activity">
    <reaction evidence="12">
        <text>L-homoserine + NADP(+) = L-aspartate 4-semialdehyde + NADPH + H(+)</text>
        <dbReference type="Rhea" id="RHEA:15761"/>
        <dbReference type="ChEBI" id="CHEBI:15378"/>
        <dbReference type="ChEBI" id="CHEBI:57476"/>
        <dbReference type="ChEBI" id="CHEBI:57783"/>
        <dbReference type="ChEBI" id="CHEBI:58349"/>
        <dbReference type="ChEBI" id="CHEBI:537519"/>
        <dbReference type="EC" id="1.1.1.3"/>
    </reaction>
</comment>
<evidence type="ECO:0000313" key="17">
    <source>
        <dbReference type="Proteomes" id="UP000671879"/>
    </source>
</evidence>
<feature type="domain" description="Aspartate/homoserine dehydrogenase NAD-binding" evidence="15">
    <location>
        <begin position="8"/>
        <end position="145"/>
    </location>
</feature>
<dbReference type="Pfam" id="PF00742">
    <property type="entry name" value="Homoserine_dh"/>
    <property type="match status" value="1"/>
</dbReference>
<dbReference type="SUPFAM" id="SSF55347">
    <property type="entry name" value="Glyceraldehyde-3-phosphate dehydrogenase-like, C-terminal domain"/>
    <property type="match status" value="1"/>
</dbReference>
<dbReference type="Pfam" id="PF03447">
    <property type="entry name" value="NAD_binding_3"/>
    <property type="match status" value="1"/>
</dbReference>
<comment type="pathway">
    <text evidence="1 12">Amino-acid biosynthesis; L-threonine biosynthesis; L-threonine from L-aspartate: step 3/5.</text>
</comment>
<evidence type="ECO:0000256" key="8">
    <source>
        <dbReference type="ARBA" id="ARBA00023002"/>
    </source>
</evidence>
<dbReference type="KEGG" id="aram:KAR29_01800"/>
<protein>
    <recommendedName>
        <fullName evidence="5 12">Homoserine dehydrogenase</fullName>
        <ecNumber evidence="4 12">1.1.1.3</ecNumber>
    </recommendedName>
</protein>
<dbReference type="InterPro" id="IPR036291">
    <property type="entry name" value="NAD(P)-bd_dom_sf"/>
</dbReference>
<dbReference type="PANTHER" id="PTHR43331">
    <property type="entry name" value="HOMOSERINE DEHYDROGENASE"/>
    <property type="match status" value="1"/>
</dbReference>
<dbReference type="EC" id="1.1.1.3" evidence="4 12"/>
<dbReference type="GO" id="GO:0004412">
    <property type="term" value="F:homoserine dehydrogenase activity"/>
    <property type="evidence" value="ECO:0007669"/>
    <property type="project" value="UniProtKB-EC"/>
</dbReference>
<dbReference type="Gene3D" id="3.30.360.10">
    <property type="entry name" value="Dihydrodipicolinate Reductase, domain 2"/>
    <property type="match status" value="1"/>
</dbReference>
<keyword evidence="9 12" id="KW-0486">Methionine biosynthesis</keyword>
<dbReference type="InterPro" id="IPR001342">
    <property type="entry name" value="HDH_cat"/>
</dbReference>
<evidence type="ECO:0000256" key="2">
    <source>
        <dbReference type="ARBA" id="ARBA00005062"/>
    </source>
</evidence>
<reference evidence="17" key="1">
    <citation type="submission" date="2021-04" db="EMBL/GenBank/DDBJ databases">
        <title>A novel Synergistetes isolate from a pyrite-forming mixed culture.</title>
        <authorList>
            <person name="Bunk B."/>
            <person name="Sproer C."/>
            <person name="Spring S."/>
            <person name="Pester M."/>
        </authorList>
    </citation>
    <scope>NUCLEOTIDE SEQUENCE [LARGE SCALE GENOMIC DNA]</scope>
    <source>
        <strain evidence="17">J.5.4.2-T.3.5.2</strain>
    </source>
</reference>
<feature type="binding site" evidence="11">
    <location>
        <position position="206"/>
    </location>
    <ligand>
        <name>L-homoserine</name>
        <dbReference type="ChEBI" id="CHEBI:57476"/>
    </ligand>
</feature>
<evidence type="ECO:0000256" key="7">
    <source>
        <dbReference type="ARBA" id="ARBA00022697"/>
    </source>
</evidence>
<dbReference type="InterPro" id="IPR005106">
    <property type="entry name" value="Asp/hSer_DH_NAD-bd"/>
</dbReference>
<comment type="similarity">
    <text evidence="3 13">Belongs to the homoserine dehydrogenase family.</text>
</comment>
<dbReference type="GO" id="GO:0050661">
    <property type="term" value="F:NADP binding"/>
    <property type="evidence" value="ECO:0007669"/>
    <property type="project" value="InterPro"/>
</dbReference>
<evidence type="ECO:0000256" key="1">
    <source>
        <dbReference type="ARBA" id="ARBA00005056"/>
    </source>
</evidence>
<feature type="binding site" evidence="11">
    <location>
        <begin position="8"/>
        <end position="13"/>
    </location>
    <ligand>
        <name>NADP(+)</name>
        <dbReference type="ChEBI" id="CHEBI:58349"/>
    </ligand>
</feature>
<dbReference type="PROSITE" id="PS01042">
    <property type="entry name" value="HOMOSER_DHGENASE"/>
    <property type="match status" value="1"/>
</dbReference>
<dbReference type="GO" id="GO:0009086">
    <property type="term" value="P:methionine biosynthetic process"/>
    <property type="evidence" value="ECO:0007669"/>
    <property type="project" value="UniProtKB-KW"/>
</dbReference>
<name>A0A9Q7AE70_9BACT</name>
<dbReference type="Proteomes" id="UP000671879">
    <property type="component" value="Chromosome"/>
</dbReference>
<dbReference type="AlphaFoldDB" id="A0A9Q7AE70"/>
<evidence type="ECO:0000256" key="13">
    <source>
        <dbReference type="RuleBase" id="RU004171"/>
    </source>
</evidence>
<keyword evidence="6 12" id="KW-0028">Amino-acid biosynthesis</keyword>
<sequence length="335" mass="34785">MWKIGLVGCGNVGLGLLRILEAKRGDLENRYGFTYAVTGVVDPFRGSVGDERGLDVAALLAAADGGKSFRGLGDPIDLDWLLEGRANVIAEATPTNLVDAMPGLDHIRRALAAGCHVVSTNKGPVSLALPELQALARERGVQYRIEGVLLSGTPAINLAGEALAGCDILSVQGIVNGTTNFILTRMEEGADYGAALAEAQALGYAETDPTADVEGWDAAVKAQVMANVFLGQSLAVDDVERLGISHLTGADIDAARAKGCRLKLIAEVERSGEGVRATVAPRELPLSHPLAGVSGAINALTFRTDHLGDVTIVGPGAGRVETGQALLVDLLALNR</sequence>
<dbReference type="PANTHER" id="PTHR43331:SF1">
    <property type="entry name" value="HOMOSERINE DEHYDROGENASE"/>
    <property type="match status" value="1"/>
</dbReference>
<dbReference type="SUPFAM" id="SSF51735">
    <property type="entry name" value="NAD(P)-binding Rossmann-fold domains"/>
    <property type="match status" value="1"/>
</dbReference>
<evidence type="ECO:0000259" key="14">
    <source>
        <dbReference type="Pfam" id="PF00742"/>
    </source>
</evidence>
<evidence type="ECO:0000256" key="11">
    <source>
        <dbReference type="PIRSR" id="PIRSR036497-2"/>
    </source>
</evidence>
<dbReference type="InterPro" id="IPR022697">
    <property type="entry name" value="HDH_short"/>
</dbReference>
<dbReference type="FunFam" id="3.30.360.10:FF:000005">
    <property type="entry name" value="Homoserine dehydrogenase"/>
    <property type="match status" value="1"/>
</dbReference>
<evidence type="ECO:0000259" key="15">
    <source>
        <dbReference type="Pfam" id="PF03447"/>
    </source>
</evidence>
<feature type="binding site" evidence="11">
    <location>
        <position position="122"/>
    </location>
    <ligand>
        <name>NADPH</name>
        <dbReference type="ChEBI" id="CHEBI:57783"/>
    </ligand>
</feature>
<feature type="domain" description="Homoserine dehydrogenase catalytic" evidence="14">
    <location>
        <begin position="154"/>
        <end position="331"/>
    </location>
</feature>
<feature type="active site" description="Proton donor" evidence="10">
    <location>
        <position position="221"/>
    </location>
</feature>
<keyword evidence="17" id="KW-1185">Reference proteome</keyword>
<evidence type="ECO:0000256" key="6">
    <source>
        <dbReference type="ARBA" id="ARBA00022605"/>
    </source>
</evidence>
<keyword evidence="8 12" id="KW-0560">Oxidoreductase</keyword>
<dbReference type="EMBL" id="CP072943">
    <property type="protein sequence ID" value="QTX32699.1"/>
    <property type="molecule type" value="Genomic_DNA"/>
</dbReference>
<comment type="pathway">
    <text evidence="2 12">Amino-acid biosynthesis; L-methionine biosynthesis via de novo pathway; L-homoserine from L-aspartate: step 3/3.</text>
</comment>
<dbReference type="InterPro" id="IPR019811">
    <property type="entry name" value="HDH_CS"/>
</dbReference>
<evidence type="ECO:0000256" key="3">
    <source>
        <dbReference type="ARBA" id="ARBA00006753"/>
    </source>
</evidence>
<accession>A0A9Q7AE70</accession>
<dbReference type="NCBIfam" id="NF004976">
    <property type="entry name" value="PRK06349.1"/>
    <property type="match status" value="1"/>
</dbReference>
<evidence type="ECO:0000256" key="9">
    <source>
        <dbReference type="ARBA" id="ARBA00023167"/>
    </source>
</evidence>
<evidence type="ECO:0000313" key="16">
    <source>
        <dbReference type="EMBL" id="QTX32699.1"/>
    </source>
</evidence>
<keyword evidence="11 12" id="KW-0521">NADP</keyword>
<organism evidence="16 17">
    <name type="scientific">Aminithiophilus ramosus</name>
    <dbReference type="NCBI Taxonomy" id="3029084"/>
    <lineage>
        <taxon>Bacteria</taxon>
        <taxon>Thermotogati</taxon>
        <taxon>Synergistota</taxon>
        <taxon>Synergistia</taxon>
        <taxon>Synergistales</taxon>
        <taxon>Aminithiophilaceae</taxon>
        <taxon>Aminithiophilus</taxon>
    </lineage>
</organism>
<evidence type="ECO:0000256" key="12">
    <source>
        <dbReference type="RuleBase" id="RU000579"/>
    </source>
</evidence>
<gene>
    <name evidence="16" type="ORF">KAR29_01800</name>
</gene>
<dbReference type="Gene3D" id="3.40.50.720">
    <property type="entry name" value="NAD(P)-binding Rossmann-like Domain"/>
    <property type="match status" value="1"/>
</dbReference>
<evidence type="ECO:0000256" key="10">
    <source>
        <dbReference type="PIRSR" id="PIRSR036497-1"/>
    </source>
</evidence>
<evidence type="ECO:0000256" key="4">
    <source>
        <dbReference type="ARBA" id="ARBA00013213"/>
    </source>
</evidence>
<dbReference type="PIRSF" id="PIRSF036497">
    <property type="entry name" value="HDH_short"/>
    <property type="match status" value="1"/>
</dbReference>
<dbReference type="RefSeq" id="WP_274373950.1">
    <property type="nucleotide sequence ID" value="NZ_CP072943.1"/>
</dbReference>
<proteinExistence type="inferred from homology"/>
<keyword evidence="7 12" id="KW-0791">Threonine biosynthesis</keyword>
<dbReference type="GO" id="GO:0009088">
    <property type="term" value="P:threonine biosynthetic process"/>
    <property type="evidence" value="ECO:0007669"/>
    <property type="project" value="UniProtKB-KW"/>
</dbReference>
<evidence type="ECO:0000256" key="5">
    <source>
        <dbReference type="ARBA" id="ARBA00013376"/>
    </source>
</evidence>